<feature type="non-terminal residue" evidence="1">
    <location>
        <position position="236"/>
    </location>
</feature>
<dbReference type="Proteomes" id="UP000837857">
    <property type="component" value="Chromosome 11"/>
</dbReference>
<name>A0ABN8HV95_9NEOP</name>
<dbReference type="EMBL" id="OW152823">
    <property type="protein sequence ID" value="CAH2039760.1"/>
    <property type="molecule type" value="Genomic_DNA"/>
</dbReference>
<proteinExistence type="predicted"/>
<protein>
    <submittedName>
        <fullName evidence="1">Uncharacterized protein</fullName>
    </submittedName>
</protein>
<sequence length="236" mass="25300">MARPRYCPGLGYSARTHTARRGVRDTSHSPPVATMTSINLTGSRSSINSLLDRPPSFNRSTNDFKLFATHGVYGVIGANGRKIGAIRCCELSGPHCPADHEIYDKGATWRPGAIIKSVSRLFARVYPGSSENPPCCRAKKRGFCPGHGSGALRQNAPGPGVVPPGWFRVPSPASANRFIRRSAGASPPCPIGHAFRRDTMGPRLRVACPRCRPCGLYGALSATVLSDMRMVLDASD</sequence>
<accession>A0ABN8HV95</accession>
<reference evidence="1" key="1">
    <citation type="submission" date="2022-03" db="EMBL/GenBank/DDBJ databases">
        <authorList>
            <person name="Martin H S."/>
        </authorList>
    </citation>
    <scope>NUCLEOTIDE SEQUENCE</scope>
</reference>
<gene>
    <name evidence="1" type="ORF">IPOD504_LOCUS1958</name>
</gene>
<evidence type="ECO:0000313" key="1">
    <source>
        <dbReference type="EMBL" id="CAH2039760.1"/>
    </source>
</evidence>
<organism evidence="1 2">
    <name type="scientific">Iphiclides podalirius</name>
    <name type="common">scarce swallowtail</name>
    <dbReference type="NCBI Taxonomy" id="110791"/>
    <lineage>
        <taxon>Eukaryota</taxon>
        <taxon>Metazoa</taxon>
        <taxon>Ecdysozoa</taxon>
        <taxon>Arthropoda</taxon>
        <taxon>Hexapoda</taxon>
        <taxon>Insecta</taxon>
        <taxon>Pterygota</taxon>
        <taxon>Neoptera</taxon>
        <taxon>Endopterygota</taxon>
        <taxon>Lepidoptera</taxon>
        <taxon>Glossata</taxon>
        <taxon>Ditrysia</taxon>
        <taxon>Papilionoidea</taxon>
        <taxon>Papilionidae</taxon>
        <taxon>Papilioninae</taxon>
        <taxon>Iphiclides</taxon>
    </lineage>
</organism>
<evidence type="ECO:0000313" key="2">
    <source>
        <dbReference type="Proteomes" id="UP000837857"/>
    </source>
</evidence>
<keyword evidence="2" id="KW-1185">Reference proteome</keyword>